<dbReference type="InterPro" id="IPR023606">
    <property type="entry name" value="CoA-Trfase_III_dom_1_sf"/>
</dbReference>
<dbReference type="RefSeq" id="WP_041958787.1">
    <property type="nucleotide sequence ID" value="NZ_JAOQNC010000001.1"/>
</dbReference>
<dbReference type="Pfam" id="PF02515">
    <property type="entry name" value="CoA_transf_3"/>
    <property type="match status" value="1"/>
</dbReference>
<dbReference type="PANTHER" id="PTHR48207:SF3">
    <property type="entry name" value="SUCCINATE--HYDROXYMETHYLGLUTARATE COA-TRANSFERASE"/>
    <property type="match status" value="1"/>
</dbReference>
<evidence type="ECO:0000313" key="3">
    <source>
        <dbReference type="Proteomes" id="UP000030377"/>
    </source>
</evidence>
<sequence length="408" mass="43951">MKPCLSGLRVLDLSRILAGPWATQLLADLGAEVIKIERPGEGDDTRGWGPPFVTGDGEDDLFSAYYLAANRGKKSVCIDFSKPEGRQIVCTLARSCDVVVENFKVGGLKRLGLDYHALSQINPKLIYCSISGFGQTGPYKDKPGYDLLVQAMGGLMSITGAADGEPMKVGVAVADIFTGLYATVAILAALNERRTSDVGQHIDLALLDVQIATLANQGMNFLASGKAPARHGNAHPNIVPYQAFATSDGHIVVAVGNDAQFARFVTILSVPELSRDPRFQRNADRVRNRKELIAIVAGKIRSWAKMELLQALDDEKIPAGPINEMHEVFSDPHVVARGLVVEQSLFAGGPLTRMIGNPIRFSRTPIEYGQAPPRLGSHTTEVVQGDLAMPESELNRLVEQGIISSSNA</sequence>
<dbReference type="SUPFAM" id="SSF89796">
    <property type="entry name" value="CoA-transferase family III (CaiB/BaiF)"/>
    <property type="match status" value="1"/>
</dbReference>
<comment type="caution">
    <text evidence="2">The sequence shown here is derived from an EMBL/GenBank/DDBJ whole genome shotgun (WGS) entry which is preliminary data.</text>
</comment>
<gene>
    <name evidence="2" type="ORF">MA20_32615</name>
</gene>
<evidence type="ECO:0000256" key="1">
    <source>
        <dbReference type="ARBA" id="ARBA00022679"/>
    </source>
</evidence>
<evidence type="ECO:0000313" key="2">
    <source>
        <dbReference type="EMBL" id="KGT75266.1"/>
    </source>
</evidence>
<dbReference type="AlphaFoldDB" id="A0A0A3XQ23"/>
<dbReference type="Gene3D" id="3.40.50.10540">
    <property type="entry name" value="Crotonobetainyl-coa:carnitine coa-transferase, domain 1"/>
    <property type="match status" value="1"/>
</dbReference>
<dbReference type="InterPro" id="IPR003673">
    <property type="entry name" value="CoA-Trfase_fam_III"/>
</dbReference>
<name>A0A0A3XQ23_BRAJP</name>
<protein>
    <submittedName>
        <fullName evidence="2">CoA-transferase</fullName>
    </submittedName>
</protein>
<dbReference type="InterPro" id="IPR050483">
    <property type="entry name" value="CoA-transferase_III_domain"/>
</dbReference>
<dbReference type="PANTHER" id="PTHR48207">
    <property type="entry name" value="SUCCINATE--HYDROXYMETHYLGLUTARATE COA-TRANSFERASE"/>
    <property type="match status" value="1"/>
</dbReference>
<accession>A0A0A3XQ23</accession>
<dbReference type="Proteomes" id="UP000030377">
    <property type="component" value="Unassembled WGS sequence"/>
</dbReference>
<reference evidence="2 3" key="1">
    <citation type="submission" date="2014-09" db="EMBL/GenBank/DDBJ databases">
        <title>Draft genome of Bradyrhizobium japonicum Is-34.</title>
        <authorList>
            <person name="Tsurumaru H."/>
            <person name="Yamakawa T."/>
            <person name="Hashimoto S."/>
            <person name="Okizaki K."/>
            <person name="Kanesaki Y."/>
            <person name="Yoshikawa H."/>
            <person name="Yajima S."/>
        </authorList>
    </citation>
    <scope>NUCLEOTIDE SEQUENCE [LARGE SCALE GENOMIC DNA]</scope>
    <source>
        <strain evidence="2 3">Is-34</strain>
    </source>
</reference>
<dbReference type="GO" id="GO:0008410">
    <property type="term" value="F:CoA-transferase activity"/>
    <property type="evidence" value="ECO:0007669"/>
    <property type="project" value="TreeGrafter"/>
</dbReference>
<dbReference type="InterPro" id="IPR044855">
    <property type="entry name" value="CoA-Trfase_III_dom3_sf"/>
</dbReference>
<proteinExistence type="predicted"/>
<keyword evidence="1 2" id="KW-0808">Transferase</keyword>
<organism evidence="2 3">
    <name type="scientific">Bradyrhizobium japonicum</name>
    <dbReference type="NCBI Taxonomy" id="375"/>
    <lineage>
        <taxon>Bacteria</taxon>
        <taxon>Pseudomonadati</taxon>
        <taxon>Pseudomonadota</taxon>
        <taxon>Alphaproteobacteria</taxon>
        <taxon>Hyphomicrobiales</taxon>
        <taxon>Nitrobacteraceae</taxon>
        <taxon>Bradyrhizobium</taxon>
    </lineage>
</organism>
<dbReference type="EMBL" id="JRPN01000025">
    <property type="protein sequence ID" value="KGT75266.1"/>
    <property type="molecule type" value="Genomic_DNA"/>
</dbReference>
<dbReference type="Gene3D" id="3.30.1540.10">
    <property type="entry name" value="formyl-coa transferase, domain 3"/>
    <property type="match status" value="1"/>
</dbReference>